<dbReference type="AlphaFoldDB" id="B4Q7Z3"/>
<organism evidence="1 2">
    <name type="scientific">Drosophila simulans</name>
    <name type="common">Fruit fly</name>
    <dbReference type="NCBI Taxonomy" id="7240"/>
    <lineage>
        <taxon>Eukaryota</taxon>
        <taxon>Metazoa</taxon>
        <taxon>Ecdysozoa</taxon>
        <taxon>Arthropoda</taxon>
        <taxon>Hexapoda</taxon>
        <taxon>Insecta</taxon>
        <taxon>Pterygota</taxon>
        <taxon>Neoptera</taxon>
        <taxon>Endopterygota</taxon>
        <taxon>Diptera</taxon>
        <taxon>Brachycera</taxon>
        <taxon>Muscomorpha</taxon>
        <taxon>Ephydroidea</taxon>
        <taxon>Drosophilidae</taxon>
        <taxon>Drosophila</taxon>
        <taxon>Sophophora</taxon>
    </lineage>
</organism>
<proteinExistence type="predicted"/>
<gene>
    <name evidence="1" type="primary">Dsim\GD24114</name>
    <name evidence="1" type="ORF">Dsim_GD24114</name>
</gene>
<evidence type="ECO:0000313" key="1">
    <source>
        <dbReference type="EMBL" id="EDX05326.1"/>
    </source>
</evidence>
<dbReference type="Proteomes" id="UP000000304">
    <property type="component" value="Chromosome 2L"/>
</dbReference>
<name>B4Q7Z3_DROSI</name>
<accession>B4Q7Z3</accession>
<dbReference type="STRING" id="7240.B4Q7Z3"/>
<dbReference type="OrthoDB" id="447173at2759"/>
<evidence type="ECO:0000313" key="2">
    <source>
        <dbReference type="Proteomes" id="UP000000304"/>
    </source>
</evidence>
<protein>
    <submittedName>
        <fullName evidence="1">GD24114</fullName>
    </submittedName>
</protein>
<reference evidence="1 2" key="1">
    <citation type="journal article" date="2007" name="Nature">
        <title>Evolution of genes and genomes on the Drosophila phylogeny.</title>
        <authorList>
            <consortium name="Drosophila 12 Genomes Consortium"/>
            <person name="Clark A.G."/>
            <person name="Eisen M.B."/>
            <person name="Smith D.R."/>
            <person name="Bergman C.M."/>
            <person name="Oliver B."/>
            <person name="Markow T.A."/>
            <person name="Kaufman T.C."/>
            <person name="Kellis M."/>
            <person name="Gelbart W."/>
            <person name="Iyer V.N."/>
            <person name="Pollard D.A."/>
            <person name="Sackton T.B."/>
            <person name="Larracuente A.M."/>
            <person name="Singh N.D."/>
            <person name="Abad J.P."/>
            <person name="Abt D.N."/>
            <person name="Adryan B."/>
            <person name="Aguade M."/>
            <person name="Akashi H."/>
            <person name="Anderson W.W."/>
            <person name="Aquadro C.F."/>
            <person name="Ardell D.H."/>
            <person name="Arguello R."/>
            <person name="Artieri C.G."/>
            <person name="Barbash D.A."/>
            <person name="Barker D."/>
            <person name="Barsanti P."/>
            <person name="Batterham P."/>
            <person name="Batzoglou S."/>
            <person name="Begun D."/>
            <person name="Bhutkar A."/>
            <person name="Blanco E."/>
            <person name="Bosak S.A."/>
            <person name="Bradley R.K."/>
            <person name="Brand A.D."/>
            <person name="Brent M.R."/>
            <person name="Brooks A.N."/>
            <person name="Brown R.H."/>
            <person name="Butlin R.K."/>
            <person name="Caggese C."/>
            <person name="Calvi B.R."/>
            <person name="Bernardo de Carvalho A."/>
            <person name="Caspi A."/>
            <person name="Castrezana S."/>
            <person name="Celniker S.E."/>
            <person name="Chang J.L."/>
            <person name="Chapple C."/>
            <person name="Chatterji S."/>
            <person name="Chinwalla A."/>
            <person name="Civetta A."/>
            <person name="Clifton S.W."/>
            <person name="Comeron J.M."/>
            <person name="Costello J.C."/>
            <person name="Coyne J.A."/>
            <person name="Daub J."/>
            <person name="David R.G."/>
            <person name="Delcher A.L."/>
            <person name="Delehaunty K."/>
            <person name="Do C.B."/>
            <person name="Ebling H."/>
            <person name="Edwards K."/>
            <person name="Eickbush T."/>
            <person name="Evans J.D."/>
            <person name="Filipski A."/>
            <person name="Findeiss S."/>
            <person name="Freyhult E."/>
            <person name="Fulton L."/>
            <person name="Fulton R."/>
            <person name="Garcia A.C."/>
            <person name="Gardiner A."/>
            <person name="Garfield D.A."/>
            <person name="Garvin B.E."/>
            <person name="Gibson G."/>
            <person name="Gilbert D."/>
            <person name="Gnerre S."/>
            <person name="Godfrey J."/>
            <person name="Good R."/>
            <person name="Gotea V."/>
            <person name="Gravely B."/>
            <person name="Greenberg A.J."/>
            <person name="Griffiths-Jones S."/>
            <person name="Gross S."/>
            <person name="Guigo R."/>
            <person name="Gustafson E.A."/>
            <person name="Haerty W."/>
            <person name="Hahn M.W."/>
            <person name="Halligan D.L."/>
            <person name="Halpern A.L."/>
            <person name="Halter G.M."/>
            <person name="Han M.V."/>
            <person name="Heger A."/>
            <person name="Hillier L."/>
            <person name="Hinrichs A.S."/>
            <person name="Holmes I."/>
            <person name="Hoskins R.A."/>
            <person name="Hubisz M.J."/>
            <person name="Hultmark D."/>
            <person name="Huntley M.A."/>
            <person name="Jaffe D.B."/>
            <person name="Jagadeeshan S."/>
            <person name="Jeck W.R."/>
            <person name="Johnson J."/>
            <person name="Jones C.D."/>
            <person name="Jordan W.C."/>
            <person name="Karpen G.H."/>
            <person name="Kataoka E."/>
            <person name="Keightley P.D."/>
            <person name="Kheradpour P."/>
            <person name="Kirkness E.F."/>
            <person name="Koerich L.B."/>
            <person name="Kristiansen K."/>
            <person name="Kudrna D."/>
            <person name="Kulathinal R.J."/>
            <person name="Kumar S."/>
            <person name="Kwok R."/>
            <person name="Lander E."/>
            <person name="Langley C.H."/>
            <person name="Lapoint R."/>
            <person name="Lazzaro B.P."/>
            <person name="Lee S.J."/>
            <person name="Levesque L."/>
            <person name="Li R."/>
            <person name="Lin C.F."/>
            <person name="Lin M.F."/>
            <person name="Lindblad-Toh K."/>
            <person name="Llopart A."/>
            <person name="Long M."/>
            <person name="Low L."/>
            <person name="Lozovsky E."/>
            <person name="Lu J."/>
            <person name="Luo M."/>
            <person name="Machado C.A."/>
            <person name="Makalowski W."/>
            <person name="Marzo M."/>
            <person name="Matsuda M."/>
            <person name="Matzkin L."/>
            <person name="McAllister B."/>
            <person name="McBride C.S."/>
            <person name="McKernan B."/>
            <person name="McKernan K."/>
            <person name="Mendez-Lago M."/>
            <person name="Minx P."/>
            <person name="Mollenhauer M.U."/>
            <person name="Montooth K."/>
            <person name="Mount S.M."/>
            <person name="Mu X."/>
            <person name="Myers E."/>
            <person name="Negre B."/>
            <person name="Newfeld S."/>
            <person name="Nielsen R."/>
            <person name="Noor M.A."/>
            <person name="O'Grady P."/>
            <person name="Pachter L."/>
            <person name="Papaceit M."/>
            <person name="Parisi M.J."/>
            <person name="Parisi M."/>
            <person name="Parts L."/>
            <person name="Pedersen J.S."/>
            <person name="Pesole G."/>
            <person name="Phillippy A.M."/>
            <person name="Ponting C.P."/>
            <person name="Pop M."/>
            <person name="Porcelli D."/>
            <person name="Powell J.R."/>
            <person name="Prohaska S."/>
            <person name="Pruitt K."/>
            <person name="Puig M."/>
            <person name="Quesneville H."/>
            <person name="Ram K.R."/>
            <person name="Rand D."/>
            <person name="Rasmussen M.D."/>
            <person name="Reed L.K."/>
            <person name="Reenan R."/>
            <person name="Reily A."/>
            <person name="Remington K.A."/>
            <person name="Rieger T.T."/>
            <person name="Ritchie M.G."/>
            <person name="Robin C."/>
            <person name="Rogers Y.H."/>
            <person name="Rohde C."/>
            <person name="Rozas J."/>
            <person name="Rubenfield M.J."/>
            <person name="Ruiz A."/>
            <person name="Russo S."/>
            <person name="Salzberg S.L."/>
            <person name="Sanchez-Gracia A."/>
            <person name="Saranga D.J."/>
            <person name="Sato H."/>
            <person name="Schaeffer S.W."/>
            <person name="Schatz M.C."/>
            <person name="Schlenke T."/>
            <person name="Schwartz R."/>
            <person name="Segarra C."/>
            <person name="Singh R.S."/>
            <person name="Sirot L."/>
            <person name="Sirota M."/>
            <person name="Sisneros N.B."/>
            <person name="Smith C.D."/>
            <person name="Smith T.F."/>
            <person name="Spieth J."/>
            <person name="Stage D.E."/>
            <person name="Stark A."/>
            <person name="Stephan W."/>
            <person name="Strausberg R.L."/>
            <person name="Strempel S."/>
            <person name="Sturgill D."/>
            <person name="Sutton G."/>
            <person name="Sutton G.G."/>
            <person name="Tao W."/>
            <person name="Teichmann S."/>
            <person name="Tobari Y.N."/>
            <person name="Tomimura Y."/>
            <person name="Tsolas J.M."/>
            <person name="Valente V.L."/>
            <person name="Venter E."/>
            <person name="Venter J.C."/>
            <person name="Vicario S."/>
            <person name="Vieira F.G."/>
            <person name="Vilella A.J."/>
            <person name="Villasante A."/>
            <person name="Walenz B."/>
            <person name="Wang J."/>
            <person name="Wasserman M."/>
            <person name="Watts T."/>
            <person name="Wilson D."/>
            <person name="Wilson R.K."/>
            <person name="Wing R.A."/>
            <person name="Wolfner M.F."/>
            <person name="Wong A."/>
            <person name="Wong G.K."/>
            <person name="Wu C.I."/>
            <person name="Wu G."/>
            <person name="Yamamoto D."/>
            <person name="Yang H.P."/>
            <person name="Yang S.P."/>
            <person name="Yorke J.A."/>
            <person name="Yoshida K."/>
            <person name="Zdobnov E."/>
            <person name="Zhang P."/>
            <person name="Zhang Y."/>
            <person name="Zimin A.V."/>
            <person name="Baldwin J."/>
            <person name="Abdouelleil A."/>
            <person name="Abdulkadir J."/>
            <person name="Abebe A."/>
            <person name="Abera B."/>
            <person name="Abreu J."/>
            <person name="Acer S.C."/>
            <person name="Aftuck L."/>
            <person name="Alexander A."/>
            <person name="An P."/>
            <person name="Anderson E."/>
            <person name="Anderson S."/>
            <person name="Arachi H."/>
            <person name="Azer M."/>
            <person name="Bachantsang P."/>
            <person name="Barry A."/>
            <person name="Bayul T."/>
            <person name="Berlin A."/>
            <person name="Bessette D."/>
            <person name="Bloom T."/>
            <person name="Blye J."/>
            <person name="Boguslavskiy L."/>
            <person name="Bonnet C."/>
            <person name="Boukhgalter B."/>
            <person name="Bourzgui I."/>
            <person name="Brown A."/>
            <person name="Cahill P."/>
            <person name="Channer S."/>
            <person name="Cheshatsang Y."/>
            <person name="Chuda L."/>
            <person name="Citroen M."/>
            <person name="Collymore A."/>
            <person name="Cooke P."/>
            <person name="Costello M."/>
            <person name="D'Aco K."/>
            <person name="Daza R."/>
            <person name="De Haan G."/>
            <person name="DeGray S."/>
            <person name="DeMaso C."/>
            <person name="Dhargay N."/>
            <person name="Dooley K."/>
            <person name="Dooley E."/>
            <person name="Doricent M."/>
            <person name="Dorje P."/>
            <person name="Dorjee K."/>
            <person name="Dupes A."/>
            <person name="Elong R."/>
            <person name="Falk J."/>
            <person name="Farina A."/>
            <person name="Faro S."/>
            <person name="Ferguson D."/>
            <person name="Fisher S."/>
            <person name="Foley C.D."/>
            <person name="Franke A."/>
            <person name="Friedrich D."/>
            <person name="Gadbois L."/>
            <person name="Gearin G."/>
            <person name="Gearin C.R."/>
            <person name="Giannoukos G."/>
            <person name="Goode T."/>
            <person name="Graham J."/>
            <person name="Grandbois E."/>
            <person name="Grewal S."/>
            <person name="Gyaltsen K."/>
            <person name="Hafez N."/>
            <person name="Hagos B."/>
            <person name="Hall J."/>
            <person name="Henson C."/>
            <person name="Hollinger A."/>
            <person name="Honan T."/>
            <person name="Huard M.D."/>
            <person name="Hughes L."/>
            <person name="Hurhula B."/>
            <person name="Husby M.E."/>
            <person name="Kamat A."/>
            <person name="Kanga B."/>
            <person name="Kashin S."/>
            <person name="Khazanovich D."/>
            <person name="Kisner P."/>
            <person name="Lance K."/>
            <person name="Lara M."/>
            <person name="Lee W."/>
            <person name="Lennon N."/>
            <person name="Letendre F."/>
            <person name="LeVine R."/>
            <person name="Lipovsky A."/>
            <person name="Liu X."/>
            <person name="Liu J."/>
            <person name="Liu S."/>
            <person name="Lokyitsang T."/>
            <person name="Lokyitsang Y."/>
            <person name="Lubonja R."/>
            <person name="Lui A."/>
            <person name="MacDonald P."/>
            <person name="Magnisalis V."/>
            <person name="Maru K."/>
            <person name="Matthews C."/>
            <person name="McCusker W."/>
            <person name="McDonough S."/>
            <person name="Mehta T."/>
            <person name="Meldrim J."/>
            <person name="Meneus L."/>
            <person name="Mihai O."/>
            <person name="Mihalev A."/>
            <person name="Mihova T."/>
            <person name="Mittelman R."/>
            <person name="Mlenga V."/>
            <person name="Montmayeur A."/>
            <person name="Mulrain L."/>
            <person name="Navidi A."/>
            <person name="Naylor J."/>
            <person name="Negash T."/>
            <person name="Nguyen T."/>
            <person name="Nguyen N."/>
            <person name="Nicol R."/>
            <person name="Norbu C."/>
            <person name="Norbu N."/>
            <person name="Novod N."/>
            <person name="O'Neill B."/>
            <person name="Osman S."/>
            <person name="Markiewicz E."/>
            <person name="Oyono O.L."/>
            <person name="Patti C."/>
            <person name="Phunkhang P."/>
            <person name="Pierre F."/>
            <person name="Priest M."/>
            <person name="Raghuraman S."/>
            <person name="Rege F."/>
            <person name="Reyes R."/>
            <person name="Rise C."/>
            <person name="Rogov P."/>
            <person name="Ross K."/>
            <person name="Ryan E."/>
            <person name="Settipalli S."/>
            <person name="Shea T."/>
            <person name="Sherpa N."/>
            <person name="Shi L."/>
            <person name="Shih D."/>
            <person name="Sparrow T."/>
            <person name="Spaulding J."/>
            <person name="Stalker J."/>
            <person name="Stange-Thomann N."/>
            <person name="Stavropoulos S."/>
            <person name="Stone C."/>
            <person name="Strader C."/>
            <person name="Tesfaye S."/>
            <person name="Thomson T."/>
            <person name="Thoulutsang Y."/>
            <person name="Thoulutsang D."/>
            <person name="Topham K."/>
            <person name="Topping I."/>
            <person name="Tsamla T."/>
            <person name="Vassiliev H."/>
            <person name="Vo A."/>
            <person name="Wangchuk T."/>
            <person name="Wangdi T."/>
            <person name="Weiand M."/>
            <person name="Wilkinson J."/>
            <person name="Wilson A."/>
            <person name="Yadav S."/>
            <person name="Young G."/>
            <person name="Yu Q."/>
            <person name="Zembek L."/>
            <person name="Zhong D."/>
            <person name="Zimmer A."/>
            <person name="Zwirko Z."/>
            <person name="Jaffe D.B."/>
            <person name="Alvarez P."/>
            <person name="Brockman W."/>
            <person name="Butler J."/>
            <person name="Chin C."/>
            <person name="Gnerre S."/>
            <person name="Grabherr M."/>
            <person name="Kleber M."/>
            <person name="Mauceli E."/>
            <person name="MacCallum I."/>
        </authorList>
    </citation>
    <scope>NUCLEOTIDE SEQUENCE [LARGE SCALE GENOMIC DNA]</scope>
    <source>
        <strain evidence="2">white501</strain>
    </source>
</reference>
<sequence length="281" mass="32942">MQGRQNPNREFSIPSFTSICGGRRLCEKSKMLYTRPKPDVLQSILQSKANPEYKSRRLWYELNMPECASSLLDGKMKSDLPDNILCAKKQQKKRQKKRESGVAKANYMTMRLEREHFRRKLVELILHMDDDQDPELAAQCAVPFPDQEEREILRYYYYIKHGIDTIHVSPLSKKILKRITDLVPPLLYKWQTALNENIAEVRADYVFAMKKAVVDFVLRHTVLDRLTKEGVGGKFDTAERREVQSMTNFWRYRNIFHILVSFFYAKSPADEIETALKPNGF</sequence>
<dbReference type="EMBL" id="CM000361">
    <property type="protein sequence ID" value="EDX05326.1"/>
    <property type="molecule type" value="Genomic_DNA"/>
</dbReference>
<keyword evidence="2" id="KW-1185">Reference proteome</keyword>
<dbReference type="HOGENOM" id="CLU_991345_0_0_1"/>
<dbReference type="Bgee" id="FBgn0195472">
    <property type="expression patterns" value="Expressed in male reproductive system and 2 other cell types or tissues"/>
</dbReference>